<dbReference type="SUPFAM" id="SSF48371">
    <property type="entry name" value="ARM repeat"/>
    <property type="match status" value="1"/>
</dbReference>
<dbReference type="InterPro" id="IPR016024">
    <property type="entry name" value="ARM-type_fold"/>
</dbReference>
<keyword evidence="3" id="KW-1185">Reference proteome</keyword>
<sequence length="730" mass="82246">MLPILEVPGIPIDLLWDLGTLFGGITAGYFLFIFILRSRLSGKSAKVQLRKRELAPMISNFLFFEQDTDVGEREAYIRMKIEIRELLKIPVNREVMAEVLMDLRYDVSGEVRERLFRLYQDLGLHLDAFKKLENWRWERISRGILELTEMQVGQAYPFIRKHINHPRGIVRKQAQLATVSLREEGISYFLDTVRHRISEWQQVKLLEILQQREAFDPPRFKRWLISENRDVVLFALRLIRHYRQNDAAPAIITLLHHRCPTIKGAALECIREFQFPEASGPLKSLFIKASPELKVQILSALEPIAAPGDLDWLYRQAGSDPSFLVRSKAGAVINSLEPDTVLPTKDIVAAGISGIDAEDRAAPGKGEEVQAAAPNAGEGGQTVQIPFSLRPDFSMAGGLKAPGTHEATAYFTTPPPETTPPEDWSPQDEQLFALCLDQEWAEIRSAVITGFFPGAPSASFLPLVVDTTLIQTNMEPEETIPERIRKLEVIADILPQDSGYVRMLKELLLEDLQETGAVFRTDFIPLVSDSEAAEINPGWEDPEIFPEFGVLADAIEAGVPAWGEKVEGNPQQENRLKEGEDLPAFSIFNEFFRTCDRDSKLILLDEIPEVGGEKELGLLMDLFEDPDPKVSRKARKIHALLAARLGEDPVPPEARTSMRFWAPKRRKGVATKKKDLPVNQGRKETAEKETEFSFIPDFTGESEKINRNTPEVSPLVGGYLRFLGYLKGNH</sequence>
<evidence type="ECO:0000313" key="2">
    <source>
        <dbReference type="EMBL" id="MCO5723547.1"/>
    </source>
</evidence>
<keyword evidence="1" id="KW-0812">Transmembrane</keyword>
<evidence type="ECO:0000313" key="3">
    <source>
        <dbReference type="Proteomes" id="UP001206312"/>
    </source>
</evidence>
<dbReference type="Gene3D" id="1.25.10.10">
    <property type="entry name" value="Leucine-rich Repeat Variant"/>
    <property type="match status" value="1"/>
</dbReference>
<dbReference type="Proteomes" id="UP001206312">
    <property type="component" value="Unassembled WGS sequence"/>
</dbReference>
<feature type="transmembrane region" description="Helical" evidence="1">
    <location>
        <begin position="14"/>
        <end position="36"/>
    </location>
</feature>
<gene>
    <name evidence="2" type="ORF">NG653_01680</name>
</gene>
<dbReference type="EMBL" id="JAMXIB010000001">
    <property type="protein sequence ID" value="MCO5723547.1"/>
    <property type="molecule type" value="Genomic_DNA"/>
</dbReference>
<accession>A0ABT1AVC6</accession>
<comment type="caution">
    <text evidence="2">The sequence shown here is derived from an EMBL/GenBank/DDBJ whole genome shotgun (WGS) entry which is preliminary data.</text>
</comment>
<keyword evidence="1" id="KW-0472">Membrane</keyword>
<reference evidence="2 3" key="1">
    <citation type="submission" date="2022-06" db="EMBL/GenBank/DDBJ databases">
        <authorList>
            <person name="Xuan X."/>
        </authorList>
    </citation>
    <scope>NUCLEOTIDE SEQUENCE [LARGE SCALE GENOMIC DNA]</scope>
    <source>
        <strain evidence="2 3">2V75</strain>
    </source>
</reference>
<protein>
    <recommendedName>
        <fullName evidence="4">HEAT repeat domain-containing protein</fullName>
    </recommendedName>
</protein>
<organism evidence="2 3">
    <name type="scientific">Robiginitalea marina</name>
    <dbReference type="NCBI Taxonomy" id="2954105"/>
    <lineage>
        <taxon>Bacteria</taxon>
        <taxon>Pseudomonadati</taxon>
        <taxon>Bacteroidota</taxon>
        <taxon>Flavobacteriia</taxon>
        <taxon>Flavobacteriales</taxon>
        <taxon>Flavobacteriaceae</taxon>
        <taxon>Robiginitalea</taxon>
    </lineage>
</organism>
<dbReference type="RefSeq" id="WP_252739921.1">
    <property type="nucleotide sequence ID" value="NZ_JAMXIB010000001.1"/>
</dbReference>
<dbReference type="InterPro" id="IPR011989">
    <property type="entry name" value="ARM-like"/>
</dbReference>
<name>A0ABT1AVC6_9FLAO</name>
<keyword evidence="1" id="KW-1133">Transmembrane helix</keyword>
<evidence type="ECO:0008006" key="4">
    <source>
        <dbReference type="Google" id="ProtNLM"/>
    </source>
</evidence>
<proteinExistence type="predicted"/>
<evidence type="ECO:0000256" key="1">
    <source>
        <dbReference type="SAM" id="Phobius"/>
    </source>
</evidence>